<dbReference type="GO" id="GO:0005643">
    <property type="term" value="C:nuclear pore"/>
    <property type="evidence" value="ECO:0007669"/>
    <property type="project" value="UniProtKB-ARBA"/>
</dbReference>
<organism evidence="5 6">
    <name type="scientific">Steinernema carpocapsae</name>
    <name type="common">Entomopathogenic nematode</name>
    <dbReference type="NCBI Taxonomy" id="34508"/>
    <lineage>
        <taxon>Eukaryota</taxon>
        <taxon>Metazoa</taxon>
        <taxon>Ecdysozoa</taxon>
        <taxon>Nematoda</taxon>
        <taxon>Chromadorea</taxon>
        <taxon>Rhabditida</taxon>
        <taxon>Tylenchina</taxon>
        <taxon>Panagrolaimomorpha</taxon>
        <taxon>Strongyloidoidea</taxon>
        <taxon>Steinernematidae</taxon>
        <taxon>Steinernema</taxon>
    </lineage>
</organism>
<name>A0A4U5LX99_STECR</name>
<feature type="transmembrane region" description="Helical" evidence="2">
    <location>
        <begin position="460"/>
        <end position="480"/>
    </location>
</feature>
<protein>
    <submittedName>
        <fullName evidence="5">Uncharacterized protein</fullName>
    </submittedName>
</protein>
<dbReference type="GO" id="GO:0017056">
    <property type="term" value="F:structural constituent of nuclear pore"/>
    <property type="evidence" value="ECO:0007669"/>
    <property type="project" value="TreeGrafter"/>
</dbReference>
<evidence type="ECO:0000256" key="2">
    <source>
        <dbReference type="SAM" id="Phobius"/>
    </source>
</evidence>
<dbReference type="InterPro" id="IPR021717">
    <property type="entry name" value="Nucleoporin_Nup160"/>
</dbReference>
<evidence type="ECO:0000256" key="1">
    <source>
        <dbReference type="SAM" id="MobiDB-lite"/>
    </source>
</evidence>
<evidence type="ECO:0000313" key="6">
    <source>
        <dbReference type="Proteomes" id="UP000298663"/>
    </source>
</evidence>
<feature type="domain" description="NUP160 middle TPR" evidence="4">
    <location>
        <begin position="1"/>
        <end position="166"/>
    </location>
</feature>
<dbReference type="PANTHER" id="PTHR21286">
    <property type="entry name" value="NUCLEAR PORE COMPLEX PROTEIN NUP160"/>
    <property type="match status" value="1"/>
</dbReference>
<reference evidence="5 6" key="1">
    <citation type="journal article" date="2015" name="Genome Biol.">
        <title>Comparative genomics of Steinernema reveals deeply conserved gene regulatory networks.</title>
        <authorList>
            <person name="Dillman A.R."/>
            <person name="Macchietto M."/>
            <person name="Porter C.F."/>
            <person name="Rogers A."/>
            <person name="Williams B."/>
            <person name="Antoshechkin I."/>
            <person name="Lee M.M."/>
            <person name="Goodwin Z."/>
            <person name="Lu X."/>
            <person name="Lewis E.E."/>
            <person name="Goodrich-Blair H."/>
            <person name="Stock S.P."/>
            <person name="Adams B.J."/>
            <person name="Sternberg P.W."/>
            <person name="Mortazavi A."/>
        </authorList>
    </citation>
    <scope>NUCLEOTIDE SEQUENCE [LARGE SCALE GENOMIC DNA]</scope>
    <source>
        <strain evidence="5 6">ALL</strain>
    </source>
</reference>
<dbReference type="InterPro" id="IPR056535">
    <property type="entry name" value="TPR_NUP160_M"/>
</dbReference>
<sequence length="482" mass="56655">MLEEYGHTTQVLQLGQSALTSELSEPLMQEIFTILFRTQINIKDYAAALMTLRRNPIREKKMFALRDLLGQLIVQNQWKTLLDLDYLDVNPNVLLYLKGRAEGSDVGYAGQLYNIAGGCYYKAKLFRKAAKLYYELATRLIPLCTNIDALSRRAEALLICHSTLKLESDEDLQWIERIDRPEVNIQSDESMANEEAAEAQKAEIHIYNLEDIRNEWFLETMRLRIANKDDPNFRHGAPSTEPRLIVAELVRLKQYDYAWRVIGKFKVDPSDFFQAVTIDCIKSDLRRDKSRFPMWVYRNMEFCWHSKEPINKHWKILETYLNQYEVEDNVGDPRMKRTILYTILTHAATIPEWLKEIQDGRLRRLSALPSRLRRHHRVLGVLQEVFRISENRAQRPSKAQWPRTAHKHVRRPTRVSQGRRNLRERDRRVPKGPRINLQHNRYDRTGGYATSRTSLSGGCLSFVVVYCMFLLSFFHVIYHIDK</sequence>
<dbReference type="OrthoDB" id="5792595at2759"/>
<dbReference type="PANTHER" id="PTHR21286:SF0">
    <property type="entry name" value="NUCLEAR PORE COMPLEX PROTEIN NUP160"/>
    <property type="match status" value="1"/>
</dbReference>
<comment type="caution">
    <text evidence="5">The sequence shown here is derived from an EMBL/GenBank/DDBJ whole genome shotgun (WGS) entry which is preliminary data.</text>
</comment>
<dbReference type="InterPro" id="IPR056536">
    <property type="entry name" value="TPR_NUP160_C"/>
</dbReference>
<dbReference type="Pfam" id="PF23347">
    <property type="entry name" value="TPR_Nup160_C"/>
    <property type="match status" value="1"/>
</dbReference>
<dbReference type="AlphaFoldDB" id="A0A4U5LX99"/>
<proteinExistence type="predicted"/>
<evidence type="ECO:0000259" key="3">
    <source>
        <dbReference type="Pfam" id="PF23347"/>
    </source>
</evidence>
<keyword evidence="6" id="KW-1185">Reference proteome</keyword>
<dbReference type="EMBL" id="AZBU02000011">
    <property type="protein sequence ID" value="TKR60849.1"/>
    <property type="molecule type" value="Genomic_DNA"/>
</dbReference>
<feature type="domain" description="NUP160 C-terminal TPR" evidence="3">
    <location>
        <begin position="209"/>
        <end position="354"/>
    </location>
</feature>
<accession>A0A4U5LX99</accession>
<evidence type="ECO:0000313" key="5">
    <source>
        <dbReference type="EMBL" id="TKR60849.1"/>
    </source>
</evidence>
<evidence type="ECO:0000259" key="4">
    <source>
        <dbReference type="Pfam" id="PF23354"/>
    </source>
</evidence>
<gene>
    <name evidence="5" type="ORF">L596_028035</name>
</gene>
<dbReference type="STRING" id="34508.A0A4U5LX99"/>
<feature type="region of interest" description="Disordered" evidence="1">
    <location>
        <begin position="414"/>
        <end position="440"/>
    </location>
</feature>
<reference evidence="5 6" key="2">
    <citation type="journal article" date="2019" name="G3 (Bethesda)">
        <title>Hybrid Assembly of the Genome of the Entomopathogenic Nematode Steinernema carpocapsae Identifies the X-Chromosome.</title>
        <authorList>
            <person name="Serra L."/>
            <person name="Macchietto M."/>
            <person name="Macias-Munoz A."/>
            <person name="McGill C.J."/>
            <person name="Rodriguez I.M."/>
            <person name="Rodriguez B."/>
            <person name="Murad R."/>
            <person name="Mortazavi A."/>
        </authorList>
    </citation>
    <scope>NUCLEOTIDE SEQUENCE [LARGE SCALE GENOMIC DNA]</scope>
    <source>
        <strain evidence="5 6">ALL</strain>
    </source>
</reference>
<keyword evidence="2" id="KW-0472">Membrane</keyword>
<keyword evidence="2" id="KW-1133">Transmembrane helix</keyword>
<dbReference type="Pfam" id="PF23354">
    <property type="entry name" value="TPR_NUP160_120_M"/>
    <property type="match status" value="1"/>
</dbReference>
<keyword evidence="2" id="KW-0812">Transmembrane</keyword>
<dbReference type="Proteomes" id="UP000298663">
    <property type="component" value="Unassembled WGS sequence"/>
</dbReference>